<feature type="transmembrane region" description="Helical" evidence="18">
    <location>
        <begin position="141"/>
        <end position="161"/>
    </location>
</feature>
<evidence type="ECO:0000256" key="6">
    <source>
        <dbReference type="ARBA" id="ARBA00022448"/>
    </source>
</evidence>
<dbReference type="GO" id="GO:0006120">
    <property type="term" value="P:mitochondrial electron transport, NADH to ubiquinone"/>
    <property type="evidence" value="ECO:0007669"/>
    <property type="project" value="InterPro"/>
</dbReference>
<keyword evidence="11 18" id="KW-0249">Electron transport</keyword>
<dbReference type="InterPro" id="IPR050175">
    <property type="entry name" value="Complex_I_Subunit_2"/>
</dbReference>
<name>A0A346RIK4_9CUCU</name>
<feature type="transmembrane region" description="Helical" evidence="18">
    <location>
        <begin position="232"/>
        <end position="251"/>
    </location>
</feature>
<evidence type="ECO:0000256" key="2">
    <source>
        <dbReference type="ARBA" id="ARBA00004448"/>
    </source>
</evidence>
<evidence type="ECO:0000256" key="8">
    <source>
        <dbReference type="ARBA" id="ARBA00022692"/>
    </source>
</evidence>
<keyword evidence="8 18" id="KW-0812">Transmembrane</keyword>
<sequence length="329" mass="37264">MLFANSMILGTLITISAYSWLGMWMGLEINLLSIIPLLNSSKNATSTEASVKYFLTQALASMILLFSIIALLTIGEFIPPVFNQSLVMVMNSTLLTKLGAAPFHFWFPEVMEGLSWINCLILLTWQKIAPMILIMNNNPSFSMITVIIILSVFLGGLMSLNHTSLRKIMAFSSINHIGWMLAASSAMSIWTWYLIVYTFLNLNIVLIFYWTQSFYMKQLINSLNKKKLIKTAFMINFLSLGGLPPFIGFLPKWLVISMLIGKMQITLAIIMVIITLVSLYVYFRISMSSLVLINTESKIKWKEKTTFFSSIIMMNSVMIGIATTLFNWI</sequence>
<dbReference type="GO" id="GO:0005743">
    <property type="term" value="C:mitochondrial inner membrane"/>
    <property type="evidence" value="ECO:0007669"/>
    <property type="project" value="UniProtKB-SubCell"/>
</dbReference>
<dbReference type="PRINTS" id="PR01436">
    <property type="entry name" value="NADHDHGNASE2"/>
</dbReference>
<evidence type="ECO:0000256" key="16">
    <source>
        <dbReference type="ARBA" id="ARBA00023136"/>
    </source>
</evidence>
<feature type="domain" description="NADH:quinone oxidoreductase/Mrp antiporter transmembrane" evidence="19">
    <location>
        <begin position="17"/>
        <end position="276"/>
    </location>
</feature>
<evidence type="ECO:0000256" key="1">
    <source>
        <dbReference type="ARBA" id="ARBA00003257"/>
    </source>
</evidence>
<dbReference type="Pfam" id="PF00361">
    <property type="entry name" value="Proton_antipo_M"/>
    <property type="match status" value="1"/>
</dbReference>
<evidence type="ECO:0000256" key="12">
    <source>
        <dbReference type="ARBA" id="ARBA00022989"/>
    </source>
</evidence>
<feature type="transmembrane region" description="Helical" evidence="18">
    <location>
        <begin position="306"/>
        <end position="328"/>
    </location>
</feature>
<evidence type="ECO:0000256" key="13">
    <source>
        <dbReference type="ARBA" id="ARBA00023027"/>
    </source>
</evidence>
<evidence type="ECO:0000256" key="7">
    <source>
        <dbReference type="ARBA" id="ARBA00022660"/>
    </source>
</evidence>
<evidence type="ECO:0000256" key="4">
    <source>
        <dbReference type="ARBA" id="ARBA00012944"/>
    </source>
</evidence>
<keyword evidence="9 18" id="KW-0999">Mitochondrion inner membrane</keyword>
<evidence type="ECO:0000256" key="14">
    <source>
        <dbReference type="ARBA" id="ARBA00023075"/>
    </source>
</evidence>
<dbReference type="GO" id="GO:0008137">
    <property type="term" value="F:NADH dehydrogenase (ubiquinone) activity"/>
    <property type="evidence" value="ECO:0007669"/>
    <property type="project" value="UniProtKB-EC"/>
</dbReference>
<evidence type="ECO:0000256" key="3">
    <source>
        <dbReference type="ARBA" id="ARBA00007012"/>
    </source>
</evidence>
<evidence type="ECO:0000256" key="11">
    <source>
        <dbReference type="ARBA" id="ARBA00022982"/>
    </source>
</evidence>
<keyword evidence="14 18" id="KW-0830">Ubiquinone</keyword>
<keyword evidence="10 18" id="KW-1278">Translocase</keyword>
<dbReference type="InterPro" id="IPR003917">
    <property type="entry name" value="NADH_UbQ_OxRdtase_chain2"/>
</dbReference>
<dbReference type="InterPro" id="IPR001750">
    <property type="entry name" value="ND/Mrp_TM"/>
</dbReference>
<keyword evidence="12 18" id="KW-1133">Transmembrane helix</keyword>
<comment type="similarity">
    <text evidence="3 18">Belongs to the complex I subunit 2 family.</text>
</comment>
<dbReference type="EC" id="7.1.1.2" evidence="4 18"/>
<evidence type="ECO:0000256" key="18">
    <source>
        <dbReference type="RuleBase" id="RU003403"/>
    </source>
</evidence>
<feature type="transmembrane region" description="Helical" evidence="18">
    <location>
        <begin position="192"/>
        <end position="211"/>
    </location>
</feature>
<dbReference type="AlphaFoldDB" id="A0A346RIK4"/>
<gene>
    <name evidence="20" type="primary">nad2</name>
</gene>
<accession>A0A346RIK4</accession>
<geneLocation type="mitochondrion" evidence="20"/>
<evidence type="ECO:0000259" key="19">
    <source>
        <dbReference type="Pfam" id="PF00361"/>
    </source>
</evidence>
<feature type="transmembrane region" description="Helical" evidence="18">
    <location>
        <begin position="6"/>
        <end position="32"/>
    </location>
</feature>
<feature type="transmembrane region" description="Helical" evidence="18">
    <location>
        <begin position="263"/>
        <end position="285"/>
    </location>
</feature>
<feature type="transmembrane region" description="Helical" evidence="18">
    <location>
        <begin position="53"/>
        <end position="74"/>
    </location>
</feature>
<comment type="function">
    <text evidence="1">Core subunit of the mitochondrial membrane respiratory chain NADH dehydrogenase (Complex I) that is believed to belong to the minimal assembly required for catalysis. Complex I functions in the transfer of electrons from NADH to the respiratory chain. The immediate electron acceptor for the enzyme is believed to be ubiquinone.</text>
</comment>
<dbReference type="EMBL" id="MG193451">
    <property type="protein sequence ID" value="AXS65901.1"/>
    <property type="molecule type" value="Genomic_DNA"/>
</dbReference>
<evidence type="ECO:0000313" key="20">
    <source>
        <dbReference type="EMBL" id="AXS65901.1"/>
    </source>
</evidence>
<keyword evidence="7 18" id="KW-0679">Respiratory chain</keyword>
<evidence type="ECO:0000256" key="15">
    <source>
        <dbReference type="ARBA" id="ARBA00023128"/>
    </source>
</evidence>
<dbReference type="PANTHER" id="PTHR46552">
    <property type="entry name" value="NADH-UBIQUINONE OXIDOREDUCTASE CHAIN 2"/>
    <property type="match status" value="1"/>
</dbReference>
<reference evidence="20" key="1">
    <citation type="journal article" date="2018" name="J. ISSAAS">
        <title>The contribution of mitochondrial metagenomics to large-scale data mining and phylogenetic analysis of Coleoptera.</title>
        <authorList>
            <person name="Miller K."/>
            <person name="Linard B."/>
            <person name="Motyka M."/>
            <person name="Bocek M."/>
            <person name="Vogler A.P."/>
        </authorList>
    </citation>
    <scope>NUCLEOTIDE SEQUENCE</scope>
</reference>
<evidence type="ECO:0000256" key="5">
    <source>
        <dbReference type="ARBA" id="ARBA00021008"/>
    </source>
</evidence>
<keyword evidence="16 18" id="KW-0472">Membrane</keyword>
<proteinExistence type="inferred from homology"/>
<keyword evidence="6" id="KW-0813">Transport</keyword>
<comment type="subcellular location">
    <subcellularLocation>
        <location evidence="2 18">Mitochondrion inner membrane</location>
        <topology evidence="2 18">Multi-pass membrane protein</topology>
    </subcellularLocation>
</comment>
<evidence type="ECO:0000256" key="17">
    <source>
        <dbReference type="ARBA" id="ARBA00049551"/>
    </source>
</evidence>
<evidence type="ECO:0000256" key="9">
    <source>
        <dbReference type="ARBA" id="ARBA00022792"/>
    </source>
</evidence>
<dbReference type="PANTHER" id="PTHR46552:SF1">
    <property type="entry name" value="NADH-UBIQUINONE OXIDOREDUCTASE CHAIN 2"/>
    <property type="match status" value="1"/>
</dbReference>
<protein>
    <recommendedName>
        <fullName evidence="5 18">NADH-ubiquinone oxidoreductase chain 2</fullName>
        <ecNumber evidence="4 18">7.1.1.2</ecNumber>
    </recommendedName>
</protein>
<evidence type="ECO:0000256" key="10">
    <source>
        <dbReference type="ARBA" id="ARBA00022967"/>
    </source>
</evidence>
<comment type="function">
    <text evidence="18">Core subunit of the mitochondrial membrane respiratory chain NADH dehydrogenase (Complex I) which catalyzes electron transfer from NADH through the respiratory chain, using ubiquinone as an electron acceptor. Essential for the catalytic activity and assembly of complex I.</text>
</comment>
<feature type="transmembrane region" description="Helical" evidence="18">
    <location>
        <begin position="114"/>
        <end position="135"/>
    </location>
</feature>
<keyword evidence="13 18" id="KW-0520">NAD</keyword>
<organism evidence="20">
    <name type="scientific">Tenebrionoidea sp. 15 KM-2017</name>
    <dbReference type="NCBI Taxonomy" id="2219470"/>
    <lineage>
        <taxon>Eukaryota</taxon>
        <taxon>Metazoa</taxon>
        <taxon>Ecdysozoa</taxon>
        <taxon>Arthropoda</taxon>
        <taxon>Hexapoda</taxon>
        <taxon>Insecta</taxon>
        <taxon>Pterygota</taxon>
        <taxon>Neoptera</taxon>
        <taxon>Endopterygota</taxon>
        <taxon>Coleoptera</taxon>
        <taxon>Polyphaga</taxon>
        <taxon>Cucujiformia</taxon>
    </lineage>
</organism>
<comment type="catalytic activity">
    <reaction evidence="17 18">
        <text>a ubiquinone + NADH + 5 H(+)(in) = a ubiquinol + NAD(+) + 4 H(+)(out)</text>
        <dbReference type="Rhea" id="RHEA:29091"/>
        <dbReference type="Rhea" id="RHEA-COMP:9565"/>
        <dbReference type="Rhea" id="RHEA-COMP:9566"/>
        <dbReference type="ChEBI" id="CHEBI:15378"/>
        <dbReference type="ChEBI" id="CHEBI:16389"/>
        <dbReference type="ChEBI" id="CHEBI:17976"/>
        <dbReference type="ChEBI" id="CHEBI:57540"/>
        <dbReference type="ChEBI" id="CHEBI:57945"/>
        <dbReference type="EC" id="7.1.1.2"/>
    </reaction>
</comment>
<keyword evidence="15 18" id="KW-0496">Mitochondrion</keyword>